<gene>
    <name evidence="1" type="ORF">MANES_12G075300</name>
</gene>
<organism evidence="1">
    <name type="scientific">Manihot esculenta</name>
    <name type="common">Cassava</name>
    <name type="synonym">Jatropha manihot</name>
    <dbReference type="NCBI Taxonomy" id="3983"/>
    <lineage>
        <taxon>Eukaryota</taxon>
        <taxon>Viridiplantae</taxon>
        <taxon>Streptophyta</taxon>
        <taxon>Embryophyta</taxon>
        <taxon>Tracheophyta</taxon>
        <taxon>Spermatophyta</taxon>
        <taxon>Magnoliopsida</taxon>
        <taxon>eudicotyledons</taxon>
        <taxon>Gunneridae</taxon>
        <taxon>Pentapetalae</taxon>
        <taxon>rosids</taxon>
        <taxon>fabids</taxon>
        <taxon>Malpighiales</taxon>
        <taxon>Euphorbiaceae</taxon>
        <taxon>Crotonoideae</taxon>
        <taxon>Manihoteae</taxon>
        <taxon>Manihot</taxon>
    </lineage>
</organism>
<protein>
    <submittedName>
        <fullName evidence="1">Uncharacterized protein</fullName>
    </submittedName>
</protein>
<proteinExistence type="predicted"/>
<dbReference type="EMBL" id="CM004398">
    <property type="protein sequence ID" value="OAY35135.1"/>
    <property type="molecule type" value="Genomic_DNA"/>
</dbReference>
<accession>A0A2C9UUL7</accession>
<reference evidence="1" key="1">
    <citation type="submission" date="2016-02" db="EMBL/GenBank/DDBJ databases">
        <title>WGS assembly of Manihot esculenta.</title>
        <authorList>
            <person name="Bredeson J.V."/>
            <person name="Prochnik S.E."/>
            <person name="Lyons J.B."/>
            <person name="Schmutz J."/>
            <person name="Grimwood J."/>
            <person name="Vrebalov J."/>
            <person name="Bart R.S."/>
            <person name="Amuge T."/>
            <person name="Ferguson M.E."/>
            <person name="Green R."/>
            <person name="Putnam N."/>
            <person name="Stites J."/>
            <person name="Rounsley S."/>
            <person name="Rokhsar D.S."/>
        </authorList>
    </citation>
    <scope>NUCLEOTIDE SEQUENCE [LARGE SCALE GENOMIC DNA]</scope>
    <source>
        <tissue evidence="1">Leaf</tissue>
    </source>
</reference>
<sequence>MKVNPNGFAARLKFCANSSQRVNKNKTRIFFLANVKAQSKEDFSDKLGFKVNEDLGKYLRILLLHLKVTMNMY</sequence>
<evidence type="ECO:0000313" key="1">
    <source>
        <dbReference type="EMBL" id="OAY35135.1"/>
    </source>
</evidence>
<name>A0A2C9UUL7_MANES</name>
<dbReference type="AlphaFoldDB" id="A0A2C9UUL7"/>